<reference evidence="4" key="1">
    <citation type="submission" date="2018-02" db="EMBL/GenBank/DDBJ databases">
        <title>Draft genome sequencing of Rhodococcus opacus KU647198.</title>
        <authorList>
            <person name="Zheng B.-X."/>
        </authorList>
    </citation>
    <scope>NUCLEOTIDE SEQUENCE [LARGE SCALE GENOMIC DNA]</scope>
    <source>
        <strain evidence="4">04-OD7</strain>
    </source>
</reference>
<dbReference type="PANTHER" id="PTHR30388">
    <property type="entry name" value="ALDEHYDE OXIDOREDUCTASE MOLYBDENUM COFACTOR ASSEMBLY PROTEIN"/>
    <property type="match status" value="1"/>
</dbReference>
<comment type="caution">
    <text evidence="3">The sequence shown here is derived from an EMBL/GenBank/DDBJ whole genome shotgun (WGS) entry which is preliminary data.</text>
</comment>
<evidence type="ECO:0000313" key="4">
    <source>
        <dbReference type="Proteomes" id="UP000239290"/>
    </source>
</evidence>
<evidence type="ECO:0000313" key="3">
    <source>
        <dbReference type="EMBL" id="PQP23437.1"/>
    </source>
</evidence>
<evidence type="ECO:0000259" key="2">
    <source>
        <dbReference type="Pfam" id="PF13478"/>
    </source>
</evidence>
<feature type="domain" description="XdhC Rossmann" evidence="2">
    <location>
        <begin position="196"/>
        <end position="338"/>
    </location>
</feature>
<dbReference type="InterPro" id="IPR027051">
    <property type="entry name" value="XdhC_Rossmann_dom"/>
</dbReference>
<dbReference type="PANTHER" id="PTHR30388:SF4">
    <property type="entry name" value="MOLYBDENUM COFACTOR INSERTION CHAPERONE PAOD"/>
    <property type="match status" value="1"/>
</dbReference>
<dbReference type="RefSeq" id="WP_105416626.1">
    <property type="nucleotide sequence ID" value="NZ_PUIO01000021.1"/>
</dbReference>
<dbReference type="Pfam" id="PF02625">
    <property type="entry name" value="XdhC_CoxI"/>
    <property type="match status" value="1"/>
</dbReference>
<sequence length="372" mass="39897">MREILDQLVKWNREHISYAVATVVQTFGSAPLGPGTAMAVSEDRVVVGSISGGCIEAAVVDIAEDVISTGRSSYQRFGVSDDDAFAVGLTCGGTIEVLISPHTPVLAQMLDKVQQSVATHAPVALATTLDSTNATHLLLGDVLHGSTGDADLDLAIEIRMAGMLDAGSTGIAECSAGEHCRTVRLFVNSFAPPPRMIVFGAIDFARAITRVGKLLGYHVTLCDARPVFATRARFPEADDIVVDWPHRYLQAQRLDSRAALCVLTHDEKFDVPLLERALRLDVGYVGAMGSRRTCRNRERELRLLGLGDTELSRLHAPIGLDIGGRTPAETAISIAAEIIAAREGRTGNPLRQGQSPIHARIREAAHATPRCQ</sequence>
<dbReference type="Pfam" id="PF13478">
    <property type="entry name" value="XdhC_C"/>
    <property type="match status" value="1"/>
</dbReference>
<protein>
    <recommendedName>
        <fullName evidence="5">Xanthine dehydrogenase accessory factor</fullName>
    </recommendedName>
</protein>
<name>A0A2S8J8X3_RHOOP</name>
<feature type="domain" description="XdhC- CoxI" evidence="1">
    <location>
        <begin position="12"/>
        <end position="78"/>
    </location>
</feature>
<evidence type="ECO:0008006" key="5">
    <source>
        <dbReference type="Google" id="ProtNLM"/>
    </source>
</evidence>
<accession>A0A2S8J8X3</accession>
<dbReference type="Gene3D" id="3.40.50.720">
    <property type="entry name" value="NAD(P)-binding Rossmann-like Domain"/>
    <property type="match status" value="1"/>
</dbReference>
<dbReference type="AlphaFoldDB" id="A0A2S8J8X3"/>
<dbReference type="Proteomes" id="UP000239290">
    <property type="component" value="Unassembled WGS sequence"/>
</dbReference>
<dbReference type="InterPro" id="IPR052698">
    <property type="entry name" value="MoCofactor_Util/Proc"/>
</dbReference>
<evidence type="ECO:0000259" key="1">
    <source>
        <dbReference type="Pfam" id="PF02625"/>
    </source>
</evidence>
<dbReference type="EMBL" id="PUIO01000021">
    <property type="protein sequence ID" value="PQP23437.1"/>
    <property type="molecule type" value="Genomic_DNA"/>
</dbReference>
<organism evidence="3 4">
    <name type="scientific">Rhodococcus opacus</name>
    <name type="common">Nocardia opaca</name>
    <dbReference type="NCBI Taxonomy" id="37919"/>
    <lineage>
        <taxon>Bacteria</taxon>
        <taxon>Bacillati</taxon>
        <taxon>Actinomycetota</taxon>
        <taxon>Actinomycetes</taxon>
        <taxon>Mycobacteriales</taxon>
        <taxon>Nocardiaceae</taxon>
        <taxon>Rhodococcus</taxon>
    </lineage>
</organism>
<gene>
    <name evidence="3" type="ORF">C5613_19050</name>
</gene>
<dbReference type="InterPro" id="IPR003777">
    <property type="entry name" value="XdhC_CoxI"/>
</dbReference>
<proteinExistence type="predicted"/>